<dbReference type="RefSeq" id="WP_115302334.1">
    <property type="nucleotide sequence ID" value="NZ_CAAAHO010000001.1"/>
</dbReference>
<gene>
    <name evidence="1" type="ORF">NCTC13315_01133</name>
</gene>
<sequence>MIAMLLRNYMRLKFVQVVLKLLKGKKGTLLKGGFPIALATFVLEEVFNRAWKDKSKNKATNKPKK</sequence>
<dbReference type="Proteomes" id="UP000254968">
    <property type="component" value="Unassembled WGS sequence"/>
</dbReference>
<evidence type="ECO:0000313" key="2">
    <source>
        <dbReference type="Proteomes" id="UP000254968"/>
    </source>
</evidence>
<accession>A0A378I0U5</accession>
<name>A0A378I0U5_9GAMM</name>
<dbReference type="EMBL" id="UGNV01000001">
    <property type="protein sequence ID" value="STX28603.1"/>
    <property type="molecule type" value="Genomic_DNA"/>
</dbReference>
<proteinExistence type="predicted"/>
<evidence type="ECO:0000313" key="1">
    <source>
        <dbReference type="EMBL" id="STX28603.1"/>
    </source>
</evidence>
<organism evidence="1 2">
    <name type="scientific">Legionella beliardensis</name>
    <dbReference type="NCBI Taxonomy" id="91822"/>
    <lineage>
        <taxon>Bacteria</taxon>
        <taxon>Pseudomonadati</taxon>
        <taxon>Pseudomonadota</taxon>
        <taxon>Gammaproteobacteria</taxon>
        <taxon>Legionellales</taxon>
        <taxon>Legionellaceae</taxon>
        <taxon>Legionella</taxon>
    </lineage>
</organism>
<protein>
    <submittedName>
        <fullName evidence="1">Uncharacterized protein</fullName>
    </submittedName>
</protein>
<dbReference type="AlphaFoldDB" id="A0A378I0U5"/>
<reference evidence="1 2" key="1">
    <citation type="submission" date="2018-06" db="EMBL/GenBank/DDBJ databases">
        <authorList>
            <consortium name="Pathogen Informatics"/>
            <person name="Doyle S."/>
        </authorList>
    </citation>
    <scope>NUCLEOTIDE SEQUENCE [LARGE SCALE GENOMIC DNA]</scope>
    <source>
        <strain evidence="1 2">NCTC13315</strain>
    </source>
</reference>
<keyword evidence="2" id="KW-1185">Reference proteome</keyword>